<organism evidence="2">
    <name type="scientific">Cacopsylla melanoneura</name>
    <dbReference type="NCBI Taxonomy" id="428564"/>
    <lineage>
        <taxon>Eukaryota</taxon>
        <taxon>Metazoa</taxon>
        <taxon>Ecdysozoa</taxon>
        <taxon>Arthropoda</taxon>
        <taxon>Hexapoda</taxon>
        <taxon>Insecta</taxon>
        <taxon>Pterygota</taxon>
        <taxon>Neoptera</taxon>
        <taxon>Paraneoptera</taxon>
        <taxon>Hemiptera</taxon>
        <taxon>Sternorrhyncha</taxon>
        <taxon>Psylloidea</taxon>
        <taxon>Psyllidae</taxon>
        <taxon>Psyllinae</taxon>
        <taxon>Cacopsylla</taxon>
    </lineage>
</organism>
<keyword evidence="1" id="KW-0472">Membrane</keyword>
<reference evidence="2" key="1">
    <citation type="submission" date="2021-05" db="EMBL/GenBank/DDBJ databases">
        <authorList>
            <person name="Alioto T."/>
            <person name="Alioto T."/>
            <person name="Gomez Garrido J."/>
        </authorList>
    </citation>
    <scope>NUCLEOTIDE SEQUENCE</scope>
</reference>
<keyword evidence="1" id="KW-0812">Transmembrane</keyword>
<protein>
    <submittedName>
        <fullName evidence="2">Uncharacterized protein</fullName>
    </submittedName>
</protein>
<feature type="transmembrane region" description="Helical" evidence="1">
    <location>
        <begin position="83"/>
        <end position="100"/>
    </location>
</feature>
<accession>A0A8D8T7F9</accession>
<proteinExistence type="predicted"/>
<dbReference type="EMBL" id="HBUF01260461">
    <property type="protein sequence ID" value="CAG6682718.1"/>
    <property type="molecule type" value="Transcribed_RNA"/>
</dbReference>
<evidence type="ECO:0000313" key="2">
    <source>
        <dbReference type="EMBL" id="CAG6682718.1"/>
    </source>
</evidence>
<evidence type="ECO:0000256" key="1">
    <source>
        <dbReference type="SAM" id="Phobius"/>
    </source>
</evidence>
<feature type="transmembrane region" description="Helical" evidence="1">
    <location>
        <begin position="50"/>
        <end position="77"/>
    </location>
</feature>
<name>A0A8D8T7F9_9HEMI</name>
<dbReference type="AlphaFoldDB" id="A0A8D8T7F9"/>
<keyword evidence="1" id="KW-1133">Transmembrane helix</keyword>
<dbReference type="EMBL" id="HBUF01260459">
    <property type="protein sequence ID" value="CAG6682712.1"/>
    <property type="molecule type" value="Transcribed_RNA"/>
</dbReference>
<sequence length="137" mass="15788">MWQIDSGKMTLVNYFPLCTSPMSVSIDNGFVVCCHGITIILRSPIVSDQVLYCALLFFFLKFMHGSCVLLLSTIVFTLAEENWLIESWITIFHCCIFIWLKKLAYEFQPALLSPRCFMLLPSDHLNNTIIEYFMLTG</sequence>